<dbReference type="GO" id="GO:1990904">
    <property type="term" value="C:ribonucleoprotein complex"/>
    <property type="evidence" value="ECO:0007669"/>
    <property type="project" value="UniProtKB-KW"/>
</dbReference>
<feature type="compositionally biased region" description="Basic and acidic residues" evidence="4">
    <location>
        <begin position="139"/>
        <end position="149"/>
    </location>
</feature>
<proteinExistence type="inferred from homology"/>
<protein>
    <recommendedName>
        <fullName evidence="7">40S ribosomal protein S8</fullName>
    </recommendedName>
</protein>
<accession>A0A8C3VRE8</accession>
<evidence type="ECO:0000256" key="1">
    <source>
        <dbReference type="ARBA" id="ARBA00005257"/>
    </source>
</evidence>
<feature type="region of interest" description="Disordered" evidence="4">
    <location>
        <begin position="1"/>
        <end position="34"/>
    </location>
</feature>
<dbReference type="GO" id="GO:0003735">
    <property type="term" value="F:structural constituent of ribosome"/>
    <property type="evidence" value="ECO:0007669"/>
    <property type="project" value="InterPro"/>
</dbReference>
<dbReference type="GO" id="GO:0005840">
    <property type="term" value="C:ribosome"/>
    <property type="evidence" value="ECO:0007669"/>
    <property type="project" value="UniProtKB-KW"/>
</dbReference>
<dbReference type="Gene3D" id="3.10.290.70">
    <property type="match status" value="1"/>
</dbReference>
<feature type="region of interest" description="Disordered" evidence="4">
    <location>
        <begin position="124"/>
        <end position="149"/>
    </location>
</feature>
<dbReference type="PANTHER" id="PTHR10394">
    <property type="entry name" value="40S RIBOSOMAL PROTEIN S8"/>
    <property type="match status" value="1"/>
</dbReference>
<evidence type="ECO:0000313" key="6">
    <source>
        <dbReference type="Proteomes" id="UP000694540"/>
    </source>
</evidence>
<feature type="compositionally biased region" description="Basic and acidic residues" evidence="4">
    <location>
        <begin position="1"/>
        <end position="10"/>
    </location>
</feature>
<dbReference type="InterPro" id="IPR022309">
    <property type="entry name" value="Ribosomal_Se8/biogenesis_NSA2"/>
</dbReference>
<organism evidence="5 6">
    <name type="scientific">Catagonus wagneri</name>
    <name type="common">Chacoan peccary</name>
    <dbReference type="NCBI Taxonomy" id="51154"/>
    <lineage>
        <taxon>Eukaryota</taxon>
        <taxon>Metazoa</taxon>
        <taxon>Chordata</taxon>
        <taxon>Craniata</taxon>
        <taxon>Vertebrata</taxon>
        <taxon>Euteleostomi</taxon>
        <taxon>Mammalia</taxon>
        <taxon>Eutheria</taxon>
        <taxon>Laurasiatheria</taxon>
        <taxon>Artiodactyla</taxon>
        <taxon>Suina</taxon>
        <taxon>Tayassuidae</taxon>
        <taxon>Catagonus</taxon>
    </lineage>
</organism>
<dbReference type="Proteomes" id="UP000694540">
    <property type="component" value="Unplaced"/>
</dbReference>
<evidence type="ECO:0000256" key="4">
    <source>
        <dbReference type="SAM" id="MobiDB-lite"/>
    </source>
</evidence>
<evidence type="ECO:0000313" key="5">
    <source>
        <dbReference type="Ensembl" id="ENSCWAP00000000739.1"/>
    </source>
</evidence>
<keyword evidence="2" id="KW-0689">Ribosomal protein</keyword>
<dbReference type="GO" id="GO:0006412">
    <property type="term" value="P:translation"/>
    <property type="evidence" value="ECO:0007669"/>
    <property type="project" value="InterPro"/>
</dbReference>
<dbReference type="Ensembl" id="ENSCWAT00000000833.1">
    <property type="protein sequence ID" value="ENSCWAP00000000739.1"/>
    <property type="gene ID" value="ENSCWAG00000000638.1"/>
</dbReference>
<dbReference type="AlphaFoldDB" id="A0A8C3VRE8"/>
<comment type="similarity">
    <text evidence="1">Belongs to the eukaryotic ribosomal protein eS8 family.</text>
</comment>
<evidence type="ECO:0008006" key="7">
    <source>
        <dbReference type="Google" id="ProtNLM"/>
    </source>
</evidence>
<name>A0A8C3VRE8_9CETA</name>
<evidence type="ECO:0000256" key="2">
    <source>
        <dbReference type="ARBA" id="ARBA00022980"/>
    </source>
</evidence>
<dbReference type="GeneTree" id="ENSGT00390000012433"/>
<reference evidence="5" key="1">
    <citation type="submission" date="2025-08" db="UniProtKB">
        <authorList>
            <consortium name="Ensembl"/>
        </authorList>
    </citation>
    <scope>IDENTIFICATION</scope>
</reference>
<sequence>RGDSFQENHRAQKVGQEKALPQEAQDELGRPTANTKTGPLRIYIVHAWGGKKKYQALKLDMGNFSWGPERCIRKIRIMDVVYNAFKAFNNELVRTKTLVKNCIVLRQPPVPTVVRVPLCSVPGPQEGGQADSQGGRHLKQTEENSEEIRRKEKECQQGKLLACIASRQGQCGRAAGFVPEGEELEFCLRKIKAQKGK</sequence>
<evidence type="ECO:0000256" key="3">
    <source>
        <dbReference type="ARBA" id="ARBA00023274"/>
    </source>
</evidence>
<keyword evidence="3" id="KW-0687">Ribonucleoprotein</keyword>
<dbReference type="InterPro" id="IPR001047">
    <property type="entry name" value="Ribosomal_eS8"/>
</dbReference>
<reference evidence="5" key="2">
    <citation type="submission" date="2025-09" db="UniProtKB">
        <authorList>
            <consortium name="Ensembl"/>
        </authorList>
    </citation>
    <scope>IDENTIFICATION</scope>
</reference>
<dbReference type="Pfam" id="PF01201">
    <property type="entry name" value="Ribosomal_S8e"/>
    <property type="match status" value="1"/>
</dbReference>
<keyword evidence="6" id="KW-1185">Reference proteome</keyword>